<dbReference type="PANTHER" id="PTHR15004">
    <property type="entry name" value="GLUTAMYL-TRNA(GLN) AMIDOTRANSFERASE SUBUNIT C, MITOCHONDRIAL"/>
    <property type="match status" value="1"/>
</dbReference>
<dbReference type="GO" id="GO:0050566">
    <property type="term" value="F:asparaginyl-tRNA synthase (glutamine-hydrolyzing) activity"/>
    <property type="evidence" value="ECO:0007669"/>
    <property type="project" value="RHEA"/>
</dbReference>
<dbReference type="EMBL" id="CP032624">
    <property type="protein sequence ID" value="AYG02109.1"/>
    <property type="molecule type" value="Genomic_DNA"/>
</dbReference>
<keyword evidence="1" id="KW-0067">ATP-binding</keyword>
<dbReference type="Gene3D" id="1.10.20.60">
    <property type="entry name" value="Glu-tRNAGln amidotransferase C subunit, N-terminal domain"/>
    <property type="match status" value="1"/>
</dbReference>
<dbReference type="OrthoDB" id="5295223at2"/>
<dbReference type="HAMAP" id="MF_00122">
    <property type="entry name" value="GatC"/>
    <property type="match status" value="1"/>
</dbReference>
<evidence type="ECO:0000313" key="3">
    <source>
        <dbReference type="Proteomes" id="UP000275069"/>
    </source>
</evidence>
<organism evidence="2 3">
    <name type="scientific">Gryllotalpicola protaetiae</name>
    <dbReference type="NCBI Taxonomy" id="2419771"/>
    <lineage>
        <taxon>Bacteria</taxon>
        <taxon>Bacillati</taxon>
        <taxon>Actinomycetota</taxon>
        <taxon>Actinomycetes</taxon>
        <taxon>Micrococcales</taxon>
        <taxon>Microbacteriaceae</taxon>
        <taxon>Gryllotalpicola</taxon>
    </lineage>
</organism>
<keyword evidence="1" id="KW-0547">Nucleotide-binding</keyword>
<dbReference type="NCBIfam" id="TIGR00135">
    <property type="entry name" value="gatC"/>
    <property type="match status" value="1"/>
</dbReference>
<evidence type="ECO:0000313" key="2">
    <source>
        <dbReference type="EMBL" id="AYG02109.1"/>
    </source>
</evidence>
<gene>
    <name evidence="1 2" type="primary">gatC</name>
    <name evidence="2" type="ORF">D7I44_00210</name>
</gene>
<evidence type="ECO:0000256" key="1">
    <source>
        <dbReference type="HAMAP-Rule" id="MF_00122"/>
    </source>
</evidence>
<comment type="catalytic activity">
    <reaction evidence="1">
        <text>L-aspartyl-tRNA(Asn) + L-glutamine + ATP + H2O = L-asparaginyl-tRNA(Asn) + L-glutamate + ADP + phosphate + 2 H(+)</text>
        <dbReference type="Rhea" id="RHEA:14513"/>
        <dbReference type="Rhea" id="RHEA-COMP:9674"/>
        <dbReference type="Rhea" id="RHEA-COMP:9677"/>
        <dbReference type="ChEBI" id="CHEBI:15377"/>
        <dbReference type="ChEBI" id="CHEBI:15378"/>
        <dbReference type="ChEBI" id="CHEBI:29985"/>
        <dbReference type="ChEBI" id="CHEBI:30616"/>
        <dbReference type="ChEBI" id="CHEBI:43474"/>
        <dbReference type="ChEBI" id="CHEBI:58359"/>
        <dbReference type="ChEBI" id="CHEBI:78515"/>
        <dbReference type="ChEBI" id="CHEBI:78516"/>
        <dbReference type="ChEBI" id="CHEBI:456216"/>
    </reaction>
</comment>
<keyword evidence="1" id="KW-0648">Protein biosynthesis</keyword>
<dbReference type="GO" id="GO:0050567">
    <property type="term" value="F:glutaminyl-tRNA synthase (glutamine-hydrolyzing) activity"/>
    <property type="evidence" value="ECO:0007669"/>
    <property type="project" value="UniProtKB-UniRule"/>
</dbReference>
<dbReference type="PANTHER" id="PTHR15004:SF0">
    <property type="entry name" value="GLUTAMYL-TRNA(GLN) AMIDOTRANSFERASE SUBUNIT C, MITOCHONDRIAL"/>
    <property type="match status" value="1"/>
</dbReference>
<dbReference type="GO" id="GO:0006412">
    <property type="term" value="P:translation"/>
    <property type="evidence" value="ECO:0007669"/>
    <property type="project" value="UniProtKB-UniRule"/>
</dbReference>
<comment type="subunit">
    <text evidence="1">Heterotrimer of A, B and C subunits.</text>
</comment>
<accession>A0A387BLM5</accession>
<dbReference type="GO" id="GO:0070681">
    <property type="term" value="P:glutaminyl-tRNAGln biosynthesis via transamidation"/>
    <property type="evidence" value="ECO:0007669"/>
    <property type="project" value="TreeGrafter"/>
</dbReference>
<dbReference type="GO" id="GO:0005524">
    <property type="term" value="F:ATP binding"/>
    <property type="evidence" value="ECO:0007669"/>
    <property type="project" value="UniProtKB-KW"/>
</dbReference>
<dbReference type="InterPro" id="IPR003837">
    <property type="entry name" value="GatC"/>
</dbReference>
<name>A0A387BLM5_9MICO</name>
<keyword evidence="1" id="KW-0436">Ligase</keyword>
<dbReference type="SUPFAM" id="SSF141000">
    <property type="entry name" value="Glu-tRNAGln amidotransferase C subunit"/>
    <property type="match status" value="1"/>
</dbReference>
<dbReference type="KEGG" id="gry:D7I44_00210"/>
<dbReference type="GO" id="GO:0016740">
    <property type="term" value="F:transferase activity"/>
    <property type="evidence" value="ECO:0007669"/>
    <property type="project" value="UniProtKB-KW"/>
</dbReference>
<dbReference type="AlphaFoldDB" id="A0A387BLM5"/>
<sequence length="99" mass="10683">MSEISTDLVRHLAGLARIDLSEAEVESLTGELAQIVESIAKVSEVATPDVVATSHPIPLSNVFRDDEVRPSLTVEQALSGAPEREGDRFKVASILDEEQ</sequence>
<proteinExistence type="inferred from homology"/>
<dbReference type="EC" id="6.3.5.-" evidence="1"/>
<dbReference type="GO" id="GO:0006450">
    <property type="term" value="P:regulation of translational fidelity"/>
    <property type="evidence" value="ECO:0007669"/>
    <property type="project" value="InterPro"/>
</dbReference>
<comment type="function">
    <text evidence="1">Allows the formation of correctly charged Asn-tRNA(Asn) or Gln-tRNA(Gln) through the transamidation of misacylated Asp-tRNA(Asn) or Glu-tRNA(Gln) in organisms which lack either or both of asparaginyl-tRNA or glutaminyl-tRNA synthetases. The reaction takes place in the presence of glutamine and ATP through an activated phospho-Asp-tRNA(Asn) or phospho-Glu-tRNA(Gln).</text>
</comment>
<dbReference type="Proteomes" id="UP000275069">
    <property type="component" value="Chromosome"/>
</dbReference>
<keyword evidence="3" id="KW-1185">Reference proteome</keyword>
<dbReference type="Pfam" id="PF02686">
    <property type="entry name" value="GatC"/>
    <property type="match status" value="1"/>
</dbReference>
<protein>
    <recommendedName>
        <fullName evidence="1">Aspartyl/glutamyl-tRNA(Asn/Gln) amidotransferase subunit C</fullName>
        <shortName evidence="1">Asp/Glu-ADT subunit C</shortName>
        <ecNumber evidence="1">6.3.5.-</ecNumber>
    </recommendedName>
</protein>
<comment type="catalytic activity">
    <reaction evidence="1">
        <text>L-glutamyl-tRNA(Gln) + L-glutamine + ATP + H2O = L-glutaminyl-tRNA(Gln) + L-glutamate + ADP + phosphate + H(+)</text>
        <dbReference type="Rhea" id="RHEA:17521"/>
        <dbReference type="Rhea" id="RHEA-COMP:9681"/>
        <dbReference type="Rhea" id="RHEA-COMP:9684"/>
        <dbReference type="ChEBI" id="CHEBI:15377"/>
        <dbReference type="ChEBI" id="CHEBI:15378"/>
        <dbReference type="ChEBI" id="CHEBI:29985"/>
        <dbReference type="ChEBI" id="CHEBI:30616"/>
        <dbReference type="ChEBI" id="CHEBI:43474"/>
        <dbReference type="ChEBI" id="CHEBI:58359"/>
        <dbReference type="ChEBI" id="CHEBI:78520"/>
        <dbReference type="ChEBI" id="CHEBI:78521"/>
        <dbReference type="ChEBI" id="CHEBI:456216"/>
    </reaction>
</comment>
<keyword evidence="2" id="KW-0808">Transferase</keyword>
<reference evidence="2 3" key="1">
    <citation type="submission" date="2018-09" db="EMBL/GenBank/DDBJ databases">
        <title>Genome sequencing of strain 2DFW10M-5.</title>
        <authorList>
            <person name="Heo J."/>
            <person name="Kim S.-J."/>
            <person name="Kwon S.-W."/>
        </authorList>
    </citation>
    <scope>NUCLEOTIDE SEQUENCE [LARGE SCALE GENOMIC DNA]</scope>
    <source>
        <strain evidence="2 3">2DFW10M-5</strain>
    </source>
</reference>
<comment type="similarity">
    <text evidence="1">Belongs to the GatC family.</text>
</comment>
<dbReference type="RefSeq" id="WP_120787643.1">
    <property type="nucleotide sequence ID" value="NZ_CP032624.1"/>
</dbReference>
<dbReference type="InterPro" id="IPR036113">
    <property type="entry name" value="Asp/Glu-ADT_sf_sub_c"/>
</dbReference>